<evidence type="ECO:0000256" key="1">
    <source>
        <dbReference type="ARBA" id="ARBA00004162"/>
    </source>
</evidence>
<evidence type="ECO:0000256" key="2">
    <source>
        <dbReference type="ARBA" id="ARBA00022473"/>
    </source>
</evidence>
<evidence type="ECO:0000256" key="6">
    <source>
        <dbReference type="ARBA" id="ARBA00023136"/>
    </source>
</evidence>
<sequence>MSVSIFLPTTHSGRKTGRKSSLRKRCFTMVKQQKTRFYILGRCVSMLLCWHDHSLDFYAVVSVSQLQGACGSVIIFSSTVKGDSEKDKQMLRMLNSKA</sequence>
<keyword evidence="4" id="KW-0812">Transmembrane</keyword>
<gene>
    <name evidence="8" type="ORF">VitviT2T_016572</name>
</gene>
<comment type="similarity">
    <text evidence="7">Belongs to the DVL/RTFL small polypeptides family.</text>
</comment>
<evidence type="ECO:0000256" key="3">
    <source>
        <dbReference type="ARBA" id="ARBA00022475"/>
    </source>
</evidence>
<evidence type="ECO:0000313" key="9">
    <source>
        <dbReference type="Proteomes" id="UP001227230"/>
    </source>
</evidence>
<proteinExistence type="inferred from homology"/>
<dbReference type="Pfam" id="PF08137">
    <property type="entry name" value="DVL"/>
    <property type="match status" value="1"/>
</dbReference>
<evidence type="ECO:0000256" key="4">
    <source>
        <dbReference type="ARBA" id="ARBA00022692"/>
    </source>
</evidence>
<keyword evidence="6" id="KW-0472">Membrane</keyword>
<comment type="subcellular location">
    <subcellularLocation>
        <location evidence="1">Cell membrane</location>
        <topology evidence="1">Single-pass membrane protein</topology>
    </subcellularLocation>
</comment>
<accession>A0ABY9CRV7</accession>
<keyword evidence="3" id="KW-1003">Cell membrane</keyword>
<keyword evidence="9" id="KW-1185">Reference proteome</keyword>
<evidence type="ECO:0000256" key="7">
    <source>
        <dbReference type="ARBA" id="ARBA00024340"/>
    </source>
</evidence>
<dbReference type="PANTHER" id="PTHR33102">
    <property type="entry name" value="DVL19-RELATED-RELATED"/>
    <property type="match status" value="1"/>
</dbReference>
<dbReference type="InterPro" id="IPR051525">
    <property type="entry name" value="DVL_RTFL_regulatory"/>
</dbReference>
<organism evidence="8 9">
    <name type="scientific">Vitis vinifera</name>
    <name type="common">Grape</name>
    <dbReference type="NCBI Taxonomy" id="29760"/>
    <lineage>
        <taxon>Eukaryota</taxon>
        <taxon>Viridiplantae</taxon>
        <taxon>Streptophyta</taxon>
        <taxon>Embryophyta</taxon>
        <taxon>Tracheophyta</taxon>
        <taxon>Spermatophyta</taxon>
        <taxon>Magnoliopsida</taxon>
        <taxon>eudicotyledons</taxon>
        <taxon>Gunneridae</taxon>
        <taxon>Pentapetalae</taxon>
        <taxon>rosids</taxon>
        <taxon>Vitales</taxon>
        <taxon>Vitaceae</taxon>
        <taxon>Viteae</taxon>
        <taxon>Vitis</taxon>
    </lineage>
</organism>
<dbReference type="Proteomes" id="UP001227230">
    <property type="component" value="Chromosome 11"/>
</dbReference>
<dbReference type="EMBL" id="CP126658">
    <property type="protein sequence ID" value="WJZ98014.1"/>
    <property type="molecule type" value="Genomic_DNA"/>
</dbReference>
<dbReference type="InterPro" id="IPR012552">
    <property type="entry name" value="DVL"/>
</dbReference>
<protein>
    <submittedName>
        <fullName evidence="8">Uncharacterized protein</fullName>
    </submittedName>
</protein>
<keyword evidence="2" id="KW-0217">Developmental protein</keyword>
<evidence type="ECO:0000313" key="8">
    <source>
        <dbReference type="EMBL" id="WJZ98014.1"/>
    </source>
</evidence>
<name>A0ABY9CRV7_VITVI</name>
<keyword evidence="5" id="KW-1133">Transmembrane helix</keyword>
<reference evidence="8 9" key="1">
    <citation type="journal article" date="2023" name="Hortic Res">
        <title>The complete reference genome for grapevine (Vitis vinifera L.) genetics and breeding.</title>
        <authorList>
            <person name="Shi X."/>
            <person name="Cao S."/>
            <person name="Wang X."/>
            <person name="Huang S."/>
            <person name="Wang Y."/>
            <person name="Liu Z."/>
            <person name="Liu W."/>
            <person name="Leng X."/>
            <person name="Peng Y."/>
            <person name="Wang N."/>
            <person name="Wang Y."/>
            <person name="Ma Z."/>
            <person name="Xu X."/>
            <person name="Zhang F."/>
            <person name="Xue H."/>
            <person name="Zhong H."/>
            <person name="Wang Y."/>
            <person name="Zhang K."/>
            <person name="Velt A."/>
            <person name="Avia K."/>
            <person name="Holtgrawe D."/>
            <person name="Grimplet J."/>
            <person name="Matus J.T."/>
            <person name="Ware D."/>
            <person name="Wu X."/>
            <person name="Wang H."/>
            <person name="Liu C."/>
            <person name="Fang Y."/>
            <person name="Rustenholz C."/>
            <person name="Cheng Z."/>
            <person name="Xiao H."/>
            <person name="Zhou Y."/>
        </authorList>
    </citation>
    <scope>NUCLEOTIDE SEQUENCE [LARGE SCALE GENOMIC DNA]</scope>
    <source>
        <strain evidence="9">cv. Pinot noir / PN40024</strain>
        <tissue evidence="8">Leaf</tissue>
    </source>
</reference>
<evidence type="ECO:0000256" key="5">
    <source>
        <dbReference type="ARBA" id="ARBA00022989"/>
    </source>
</evidence>